<dbReference type="InterPro" id="IPR020471">
    <property type="entry name" value="AKR"/>
</dbReference>
<evidence type="ECO:0000256" key="3">
    <source>
        <dbReference type="ARBA" id="ARBA00023002"/>
    </source>
</evidence>
<feature type="binding site" evidence="5">
    <location>
        <position position="107"/>
    </location>
    <ligand>
        <name>substrate</name>
    </ligand>
</feature>
<keyword evidence="9" id="KW-1185">Reference proteome</keyword>
<evidence type="ECO:0000313" key="9">
    <source>
        <dbReference type="Proteomes" id="UP000053257"/>
    </source>
</evidence>
<protein>
    <recommendedName>
        <fullName evidence="7">NADP-dependent oxidoreductase domain-containing protein</fullName>
    </recommendedName>
</protein>
<dbReference type="EMBL" id="KN840440">
    <property type="protein sequence ID" value="KIP12228.1"/>
    <property type="molecule type" value="Genomic_DNA"/>
</dbReference>
<accession>A0A0C3PW84</accession>
<evidence type="ECO:0000256" key="6">
    <source>
        <dbReference type="PIRSR" id="PIRSR000097-3"/>
    </source>
</evidence>
<feature type="domain" description="NADP-dependent oxidoreductase" evidence="7">
    <location>
        <begin position="28"/>
        <end position="191"/>
    </location>
</feature>
<keyword evidence="2" id="KW-0521">NADP</keyword>
<dbReference type="PANTHER" id="PTHR43827:SF3">
    <property type="entry name" value="NADP-DEPENDENT OXIDOREDUCTASE DOMAIN-CONTAINING PROTEIN"/>
    <property type="match status" value="1"/>
</dbReference>
<gene>
    <name evidence="8" type="ORF">PHLGIDRAFT_327351</name>
</gene>
<reference evidence="8 9" key="1">
    <citation type="journal article" date="2014" name="PLoS Genet.">
        <title>Analysis of the Phlebiopsis gigantea genome, transcriptome and secretome provides insight into its pioneer colonization strategies of wood.</title>
        <authorList>
            <person name="Hori C."/>
            <person name="Ishida T."/>
            <person name="Igarashi K."/>
            <person name="Samejima M."/>
            <person name="Suzuki H."/>
            <person name="Master E."/>
            <person name="Ferreira P."/>
            <person name="Ruiz-Duenas F.J."/>
            <person name="Held B."/>
            <person name="Canessa P."/>
            <person name="Larrondo L.F."/>
            <person name="Schmoll M."/>
            <person name="Druzhinina I.S."/>
            <person name="Kubicek C.P."/>
            <person name="Gaskell J.A."/>
            <person name="Kersten P."/>
            <person name="St John F."/>
            <person name="Glasner J."/>
            <person name="Sabat G."/>
            <person name="Splinter BonDurant S."/>
            <person name="Syed K."/>
            <person name="Yadav J."/>
            <person name="Mgbeahuruike A.C."/>
            <person name="Kovalchuk A."/>
            <person name="Asiegbu F.O."/>
            <person name="Lackner G."/>
            <person name="Hoffmeister D."/>
            <person name="Rencoret J."/>
            <person name="Gutierrez A."/>
            <person name="Sun H."/>
            <person name="Lindquist E."/>
            <person name="Barry K."/>
            <person name="Riley R."/>
            <person name="Grigoriev I.V."/>
            <person name="Henrissat B."/>
            <person name="Kues U."/>
            <person name="Berka R.M."/>
            <person name="Martinez A.T."/>
            <person name="Covert S.F."/>
            <person name="Blanchette R.A."/>
            <person name="Cullen D."/>
        </authorList>
    </citation>
    <scope>NUCLEOTIDE SEQUENCE [LARGE SCALE GENOMIC DNA]</scope>
    <source>
        <strain evidence="8 9">11061_1 CR5-6</strain>
    </source>
</reference>
<dbReference type="PRINTS" id="PR00069">
    <property type="entry name" value="ALDKETRDTASE"/>
</dbReference>
<dbReference type="Gene3D" id="3.20.20.100">
    <property type="entry name" value="NADP-dependent oxidoreductase domain"/>
    <property type="match status" value="1"/>
</dbReference>
<dbReference type="Proteomes" id="UP000053257">
    <property type="component" value="Unassembled WGS sequence"/>
</dbReference>
<keyword evidence="3" id="KW-0560">Oxidoreductase</keyword>
<evidence type="ECO:0000259" key="7">
    <source>
        <dbReference type="Pfam" id="PF00248"/>
    </source>
</evidence>
<dbReference type="InterPro" id="IPR036812">
    <property type="entry name" value="NAD(P)_OxRdtase_dom_sf"/>
</dbReference>
<organism evidence="8 9">
    <name type="scientific">Phlebiopsis gigantea (strain 11061_1 CR5-6)</name>
    <name type="common">White-rot fungus</name>
    <name type="synonym">Peniophora gigantea</name>
    <dbReference type="NCBI Taxonomy" id="745531"/>
    <lineage>
        <taxon>Eukaryota</taxon>
        <taxon>Fungi</taxon>
        <taxon>Dikarya</taxon>
        <taxon>Basidiomycota</taxon>
        <taxon>Agaricomycotina</taxon>
        <taxon>Agaricomycetes</taxon>
        <taxon>Polyporales</taxon>
        <taxon>Phanerochaetaceae</taxon>
        <taxon>Phlebiopsis</taxon>
    </lineage>
</organism>
<dbReference type="PIRSF" id="PIRSF000097">
    <property type="entry name" value="AKR"/>
    <property type="match status" value="1"/>
</dbReference>
<dbReference type="InterPro" id="IPR018170">
    <property type="entry name" value="Aldo/ket_reductase_CS"/>
</dbReference>
<sequence>MTSPIALVDGTGFPWPVYGSGTSLRDTDCSTQIAAALRAGFRHIDCAEMYRNAAAVGAGIAQSGVPRGELYVTTKLLPVPAGATAADSLRGALRTMQLGHVDLCLVHEPVGHRDLAETWRQMEACRTLGLTKSIGVSNFRVRDLEEIRQGGASVPVVNQIEVHPYVYEASLPVLQYMREHHILPVAFSGLAPLWRVQGGPLNPILDAIASRMRDTTGGAVTRAQVLQLWLRKKGIPYTTTTSTPDRLYEYLAVAQLPDLDDDDEQQIDAAGRTAHHRFFCKYIDEP</sequence>
<dbReference type="Pfam" id="PF00248">
    <property type="entry name" value="Aldo_ket_red"/>
    <property type="match status" value="1"/>
</dbReference>
<evidence type="ECO:0000256" key="5">
    <source>
        <dbReference type="PIRSR" id="PIRSR000097-2"/>
    </source>
</evidence>
<evidence type="ECO:0000256" key="2">
    <source>
        <dbReference type="ARBA" id="ARBA00022857"/>
    </source>
</evidence>
<feature type="active site" description="Proton donor" evidence="4">
    <location>
        <position position="50"/>
    </location>
</feature>
<dbReference type="OrthoDB" id="416253at2759"/>
<feature type="site" description="Lowers pKa of active site Tyr" evidence="6">
    <location>
        <position position="75"/>
    </location>
</feature>
<dbReference type="HOGENOM" id="CLU_023205_0_3_1"/>
<evidence type="ECO:0000256" key="4">
    <source>
        <dbReference type="PIRSR" id="PIRSR000097-1"/>
    </source>
</evidence>
<dbReference type="GO" id="GO:0016616">
    <property type="term" value="F:oxidoreductase activity, acting on the CH-OH group of donors, NAD or NADP as acceptor"/>
    <property type="evidence" value="ECO:0007669"/>
    <property type="project" value="UniProtKB-ARBA"/>
</dbReference>
<dbReference type="SUPFAM" id="SSF51430">
    <property type="entry name" value="NAD(P)-linked oxidoreductase"/>
    <property type="match status" value="1"/>
</dbReference>
<comment type="similarity">
    <text evidence="1">Belongs to the aldo/keto reductase family.</text>
</comment>
<name>A0A0C3PW84_PHLG1</name>
<dbReference type="PANTHER" id="PTHR43827">
    <property type="entry name" value="2,5-DIKETO-D-GLUCONIC ACID REDUCTASE"/>
    <property type="match status" value="1"/>
</dbReference>
<dbReference type="InterPro" id="IPR023210">
    <property type="entry name" value="NADP_OxRdtase_dom"/>
</dbReference>
<dbReference type="STRING" id="745531.A0A0C3PW84"/>
<proteinExistence type="inferred from homology"/>
<evidence type="ECO:0000256" key="1">
    <source>
        <dbReference type="ARBA" id="ARBA00007905"/>
    </source>
</evidence>
<dbReference type="AlphaFoldDB" id="A0A0C3PW84"/>
<dbReference type="PROSITE" id="PS00062">
    <property type="entry name" value="ALDOKETO_REDUCTASE_2"/>
    <property type="match status" value="1"/>
</dbReference>
<evidence type="ECO:0000313" key="8">
    <source>
        <dbReference type="EMBL" id="KIP12228.1"/>
    </source>
</evidence>